<sequence>MVRHYVRKSSRPFSFEEKLQCAVTEVIEKRGTIRAAADYFELARTTVSDYVTKVSASVSAGAVASTSVTADRATTTAGSFASTSVAVNRTITDVSAVTSTPVANPSTFASRRVVTPEEIRPYPQASQDRVRTAPRRTTDRTRILTSTQEKNSFEQDRPRSKAKDSAPRHKQTRRTRSNKENSESVADSTDEFDLDIDPLYRPTALPSPKRTRSGRVVKRVNRTDP</sequence>
<dbReference type="AlphaFoldDB" id="A0A164P3S1"/>
<reference evidence="2 3" key="1">
    <citation type="submission" date="2016-03" db="EMBL/GenBank/DDBJ databases">
        <title>EvidentialGene: Evidence-directed Construction of Genes on Genomes.</title>
        <authorList>
            <person name="Gilbert D.G."/>
            <person name="Choi J.-H."/>
            <person name="Mockaitis K."/>
            <person name="Colbourne J."/>
            <person name="Pfrender M."/>
        </authorList>
    </citation>
    <scope>NUCLEOTIDE SEQUENCE [LARGE SCALE GENOMIC DNA]</scope>
    <source>
        <strain evidence="2 3">Xinb3</strain>
        <tissue evidence="2">Complete organism</tissue>
    </source>
</reference>
<feature type="compositionally biased region" description="Basic residues" evidence="1">
    <location>
        <begin position="209"/>
        <end position="225"/>
    </location>
</feature>
<feature type="region of interest" description="Disordered" evidence="1">
    <location>
        <begin position="114"/>
        <end position="225"/>
    </location>
</feature>
<name>A0A164P3S1_9CRUS</name>
<evidence type="ECO:0000256" key="1">
    <source>
        <dbReference type="SAM" id="MobiDB-lite"/>
    </source>
</evidence>
<dbReference type="EMBL" id="LRGB01002712">
    <property type="protein sequence ID" value="KZS06487.1"/>
    <property type="molecule type" value="Genomic_DNA"/>
</dbReference>
<organism evidence="2 3">
    <name type="scientific">Daphnia magna</name>
    <dbReference type="NCBI Taxonomy" id="35525"/>
    <lineage>
        <taxon>Eukaryota</taxon>
        <taxon>Metazoa</taxon>
        <taxon>Ecdysozoa</taxon>
        <taxon>Arthropoda</taxon>
        <taxon>Crustacea</taxon>
        <taxon>Branchiopoda</taxon>
        <taxon>Diplostraca</taxon>
        <taxon>Cladocera</taxon>
        <taxon>Anomopoda</taxon>
        <taxon>Daphniidae</taxon>
        <taxon>Daphnia</taxon>
    </lineage>
</organism>
<comment type="caution">
    <text evidence="2">The sequence shown here is derived from an EMBL/GenBank/DDBJ whole genome shotgun (WGS) entry which is preliminary data.</text>
</comment>
<protein>
    <recommendedName>
        <fullName evidence="4">HTH psq-type domain-containing protein</fullName>
    </recommendedName>
</protein>
<proteinExistence type="predicted"/>
<dbReference type="Proteomes" id="UP000076858">
    <property type="component" value="Unassembled WGS sequence"/>
</dbReference>
<accession>A0A164P3S1</accession>
<evidence type="ECO:0000313" key="3">
    <source>
        <dbReference type="Proteomes" id="UP000076858"/>
    </source>
</evidence>
<feature type="compositionally biased region" description="Basic and acidic residues" evidence="1">
    <location>
        <begin position="151"/>
        <end position="167"/>
    </location>
</feature>
<evidence type="ECO:0008006" key="4">
    <source>
        <dbReference type="Google" id="ProtNLM"/>
    </source>
</evidence>
<gene>
    <name evidence="2" type="ORF">APZ42_030046</name>
</gene>
<keyword evidence="3" id="KW-1185">Reference proteome</keyword>
<evidence type="ECO:0000313" key="2">
    <source>
        <dbReference type="EMBL" id="KZS06487.1"/>
    </source>
</evidence>
<feature type="compositionally biased region" description="Basic and acidic residues" evidence="1">
    <location>
        <begin position="128"/>
        <end position="142"/>
    </location>
</feature>